<evidence type="ECO:0000256" key="1">
    <source>
        <dbReference type="SAM" id="SignalP"/>
    </source>
</evidence>
<dbReference type="Gene3D" id="3.90.280.10">
    <property type="entry name" value="PEBP-like"/>
    <property type="match status" value="1"/>
</dbReference>
<feature type="chain" id="PRO_5016379806" evidence="1">
    <location>
        <begin position="22"/>
        <end position="188"/>
    </location>
</feature>
<name>A0A336LMI4_CULSO</name>
<organism evidence="2">
    <name type="scientific">Culicoides sonorensis</name>
    <name type="common">Biting midge</name>
    <dbReference type="NCBI Taxonomy" id="179676"/>
    <lineage>
        <taxon>Eukaryota</taxon>
        <taxon>Metazoa</taxon>
        <taxon>Ecdysozoa</taxon>
        <taxon>Arthropoda</taxon>
        <taxon>Hexapoda</taxon>
        <taxon>Insecta</taxon>
        <taxon>Pterygota</taxon>
        <taxon>Neoptera</taxon>
        <taxon>Endopterygota</taxon>
        <taxon>Diptera</taxon>
        <taxon>Nematocera</taxon>
        <taxon>Chironomoidea</taxon>
        <taxon>Ceratopogonidae</taxon>
        <taxon>Ceratopogoninae</taxon>
        <taxon>Culicoides</taxon>
        <taxon>Monoculicoides</taxon>
    </lineage>
</organism>
<proteinExistence type="predicted"/>
<dbReference type="OMA" id="HWIRANI"/>
<evidence type="ECO:0000313" key="2">
    <source>
        <dbReference type="EMBL" id="SSX17567.1"/>
    </source>
</evidence>
<feature type="signal peptide" evidence="1">
    <location>
        <begin position="1"/>
        <end position="21"/>
    </location>
</feature>
<dbReference type="SUPFAM" id="SSF49777">
    <property type="entry name" value="PEBP-like"/>
    <property type="match status" value="1"/>
</dbReference>
<dbReference type="PANTHER" id="PTHR11362:SF82">
    <property type="entry name" value="PHOSPHATIDYLETHANOLAMINE-BINDING PROTEIN 4"/>
    <property type="match status" value="1"/>
</dbReference>
<dbReference type="InterPro" id="IPR008914">
    <property type="entry name" value="PEBP"/>
</dbReference>
<sequence>MLKLILIFIFAFVCSDNQVQGYIVGGCNFNYYAPLLVSVPSTGFTISEQTCGLLIPKETFKEQPFVYFPNALDNVEYTIVMVDPDQPSLPAGTHYLHWILSNIPGYILKTGLGYNVGTTIKDYVPPNPPECSGSHRFIFLVYEQHRVPLRIPIPADRLGFSLSTWLRSIEPFGSMYGPVATVEFLSKY</sequence>
<keyword evidence="1" id="KW-0732">Signal</keyword>
<dbReference type="CDD" id="cd00866">
    <property type="entry name" value="PEBP_euk"/>
    <property type="match status" value="1"/>
</dbReference>
<dbReference type="PANTHER" id="PTHR11362">
    <property type="entry name" value="PHOSPHATIDYLETHANOLAMINE-BINDING PROTEIN"/>
    <property type="match status" value="1"/>
</dbReference>
<dbReference type="InterPro" id="IPR036610">
    <property type="entry name" value="PEBP-like_sf"/>
</dbReference>
<dbReference type="EMBL" id="UFQT01000011">
    <property type="protein sequence ID" value="SSX17567.1"/>
    <property type="molecule type" value="Genomic_DNA"/>
</dbReference>
<protein>
    <submittedName>
        <fullName evidence="2">CSON001333 protein</fullName>
    </submittedName>
</protein>
<dbReference type="VEuPathDB" id="VectorBase:CSON001333"/>
<reference evidence="2" key="1">
    <citation type="submission" date="2018-07" db="EMBL/GenBank/DDBJ databases">
        <authorList>
            <person name="Quirk P.G."/>
            <person name="Krulwich T.A."/>
        </authorList>
    </citation>
    <scope>NUCLEOTIDE SEQUENCE</scope>
</reference>
<dbReference type="Pfam" id="PF01161">
    <property type="entry name" value="PBP"/>
    <property type="match status" value="1"/>
</dbReference>
<dbReference type="PROSITE" id="PS51257">
    <property type="entry name" value="PROKAR_LIPOPROTEIN"/>
    <property type="match status" value="1"/>
</dbReference>
<gene>
    <name evidence="2" type="primary">CSON001333</name>
</gene>
<dbReference type="AlphaFoldDB" id="A0A336LMI4"/>
<dbReference type="InterPro" id="IPR035810">
    <property type="entry name" value="PEBP_euk"/>
</dbReference>
<accession>A0A336LMI4</accession>